<keyword evidence="8" id="KW-1185">Reference proteome</keyword>
<dbReference type="GO" id="GO:0005524">
    <property type="term" value="F:ATP binding"/>
    <property type="evidence" value="ECO:0007669"/>
    <property type="project" value="UniProtKB-KW"/>
</dbReference>
<dbReference type="Pfam" id="PF00005">
    <property type="entry name" value="ABC_tran"/>
    <property type="match status" value="1"/>
</dbReference>
<dbReference type="PROSITE" id="PS50893">
    <property type="entry name" value="ABC_TRANSPORTER_2"/>
    <property type="match status" value="1"/>
</dbReference>
<dbReference type="eggNOG" id="COG0410">
    <property type="taxonomic scope" value="Bacteria"/>
</dbReference>
<dbReference type="GO" id="GO:0015658">
    <property type="term" value="F:branched-chain amino acid transmembrane transporter activity"/>
    <property type="evidence" value="ECO:0007669"/>
    <property type="project" value="TreeGrafter"/>
</dbReference>
<dbReference type="GO" id="GO:0015807">
    <property type="term" value="P:L-amino acid transport"/>
    <property type="evidence" value="ECO:0007669"/>
    <property type="project" value="TreeGrafter"/>
</dbReference>
<dbReference type="EMBL" id="CP001087">
    <property type="protein sequence ID" value="ACN15230.1"/>
    <property type="molecule type" value="Genomic_DNA"/>
</dbReference>
<evidence type="ECO:0000256" key="4">
    <source>
        <dbReference type="ARBA" id="ARBA00022840"/>
    </source>
</evidence>
<dbReference type="PANTHER" id="PTHR43820:SF4">
    <property type="entry name" value="HIGH-AFFINITY BRANCHED-CHAIN AMINO ACID TRANSPORT ATP-BINDING PROTEIN LIVF"/>
    <property type="match status" value="1"/>
</dbReference>
<evidence type="ECO:0000256" key="5">
    <source>
        <dbReference type="ARBA" id="ARBA00022970"/>
    </source>
</evidence>
<gene>
    <name evidence="7" type="primary">livF3</name>
    <name evidence="7" type="ordered locus">HRM2_21320</name>
</gene>
<dbReference type="SUPFAM" id="SSF52540">
    <property type="entry name" value="P-loop containing nucleoside triphosphate hydrolases"/>
    <property type="match status" value="1"/>
</dbReference>
<dbReference type="InterPro" id="IPR052156">
    <property type="entry name" value="BCAA_Transport_ATP-bd_LivF"/>
</dbReference>
<dbReference type="HOGENOM" id="CLU_000604_1_2_7"/>
<dbReference type="AlphaFoldDB" id="C0QDG6"/>
<comment type="similarity">
    <text evidence="1">Belongs to the ABC transporter superfamily.</text>
</comment>
<reference evidence="7 8" key="1">
    <citation type="journal article" date="2009" name="Environ. Microbiol.">
        <title>Genome sequence of Desulfobacterium autotrophicum HRM2, a marine sulfate reducer oxidizing organic carbon completely to carbon dioxide.</title>
        <authorList>
            <person name="Strittmatter A.W."/>
            <person name="Liesegang H."/>
            <person name="Rabus R."/>
            <person name="Decker I."/>
            <person name="Amann J."/>
            <person name="Andres S."/>
            <person name="Henne A."/>
            <person name="Fricke W.F."/>
            <person name="Martinez-Arias R."/>
            <person name="Bartels D."/>
            <person name="Goesmann A."/>
            <person name="Krause L."/>
            <person name="Puehler A."/>
            <person name="Klenk H.P."/>
            <person name="Richter M."/>
            <person name="Schuler M."/>
            <person name="Gloeckner F.O."/>
            <person name="Meyerdierks A."/>
            <person name="Gottschalk G."/>
            <person name="Amann R."/>
        </authorList>
    </citation>
    <scope>NUCLEOTIDE SEQUENCE [LARGE SCALE GENOMIC DNA]</scope>
    <source>
        <strain evidence="8">ATCC 43914 / DSM 3382 / HRM2</strain>
    </source>
</reference>
<dbReference type="KEGG" id="dat:HRM2_21320"/>
<evidence type="ECO:0000313" key="7">
    <source>
        <dbReference type="EMBL" id="ACN15230.1"/>
    </source>
</evidence>
<evidence type="ECO:0000256" key="3">
    <source>
        <dbReference type="ARBA" id="ARBA00022741"/>
    </source>
</evidence>
<proteinExistence type="inferred from homology"/>
<evidence type="ECO:0000256" key="1">
    <source>
        <dbReference type="ARBA" id="ARBA00005417"/>
    </source>
</evidence>
<keyword evidence="3" id="KW-0547">Nucleotide-binding</keyword>
<evidence type="ECO:0000313" key="8">
    <source>
        <dbReference type="Proteomes" id="UP000000442"/>
    </source>
</evidence>
<feature type="domain" description="ABC transporter" evidence="6">
    <location>
        <begin position="6"/>
        <end position="238"/>
    </location>
</feature>
<sequence>MAQPLLEVNNIHCGYDGVPVIHGISIKVFPGELVAIVGTNGAGKTTTMKTIAGLIHPSQGTLSFRGENITGLSAHETVQRGISYVPEGRRLFSKLSVRENLELGAYIVKDRGEINARLDQAFELFPILKSRADQMAETMSGGEQQVLAIARGLMSKPVLLMLDEMSLGLMPSMVEKMMETIQTIHEAGVTVLLVEQMVQEALEVAHRGYVIQTGKIVLQGTSQELLDSHEVRKAYMGM</sequence>
<dbReference type="InterPro" id="IPR027417">
    <property type="entry name" value="P-loop_NTPase"/>
</dbReference>
<dbReference type="STRING" id="177437.HRM2_21320"/>
<dbReference type="PANTHER" id="PTHR43820">
    <property type="entry name" value="HIGH-AFFINITY BRANCHED-CHAIN AMINO ACID TRANSPORT ATP-BINDING PROTEIN LIVF"/>
    <property type="match status" value="1"/>
</dbReference>
<dbReference type="CDD" id="cd03224">
    <property type="entry name" value="ABC_TM1139_LivF_branched"/>
    <property type="match status" value="1"/>
</dbReference>
<name>C0QDG6_DESAH</name>
<dbReference type="EC" id="3.6.3.-" evidence="7"/>
<dbReference type="PROSITE" id="PS00211">
    <property type="entry name" value="ABC_TRANSPORTER_1"/>
    <property type="match status" value="1"/>
</dbReference>
<dbReference type="InterPro" id="IPR003593">
    <property type="entry name" value="AAA+_ATPase"/>
</dbReference>
<keyword evidence="4" id="KW-0067">ATP-binding</keyword>
<evidence type="ECO:0000256" key="2">
    <source>
        <dbReference type="ARBA" id="ARBA00022448"/>
    </source>
</evidence>
<dbReference type="RefSeq" id="WP_015904001.1">
    <property type="nucleotide sequence ID" value="NC_012108.1"/>
</dbReference>
<keyword evidence="2" id="KW-0813">Transport</keyword>
<dbReference type="InterPro" id="IPR017871">
    <property type="entry name" value="ABC_transporter-like_CS"/>
</dbReference>
<dbReference type="Proteomes" id="UP000000442">
    <property type="component" value="Chromosome"/>
</dbReference>
<dbReference type="InterPro" id="IPR003439">
    <property type="entry name" value="ABC_transporter-like_ATP-bd"/>
</dbReference>
<dbReference type="GO" id="GO:0016887">
    <property type="term" value="F:ATP hydrolysis activity"/>
    <property type="evidence" value="ECO:0007669"/>
    <property type="project" value="InterPro"/>
</dbReference>
<keyword evidence="5" id="KW-0029">Amino-acid transport</keyword>
<dbReference type="Gene3D" id="3.40.50.300">
    <property type="entry name" value="P-loop containing nucleotide triphosphate hydrolases"/>
    <property type="match status" value="1"/>
</dbReference>
<dbReference type="SMART" id="SM00382">
    <property type="entry name" value="AAA"/>
    <property type="match status" value="1"/>
</dbReference>
<accession>C0QDG6</accession>
<keyword evidence="7" id="KW-0378">Hydrolase</keyword>
<dbReference type="OrthoDB" id="9780436at2"/>
<protein>
    <submittedName>
        <fullName evidence="7">LivF3</fullName>
        <ecNumber evidence="7">3.6.3.-</ecNumber>
    </submittedName>
</protein>
<evidence type="ECO:0000259" key="6">
    <source>
        <dbReference type="PROSITE" id="PS50893"/>
    </source>
</evidence>
<organism evidence="7 8">
    <name type="scientific">Desulforapulum autotrophicum (strain ATCC 43914 / DSM 3382 / VKM B-1955 / HRM2)</name>
    <name type="common">Desulfobacterium autotrophicum</name>
    <dbReference type="NCBI Taxonomy" id="177437"/>
    <lineage>
        <taxon>Bacteria</taxon>
        <taxon>Pseudomonadati</taxon>
        <taxon>Thermodesulfobacteriota</taxon>
        <taxon>Desulfobacteria</taxon>
        <taxon>Desulfobacterales</taxon>
        <taxon>Desulfobacteraceae</taxon>
        <taxon>Desulforapulum</taxon>
    </lineage>
</organism>